<comment type="similarity">
    <text evidence="3">Belongs to the IAP family.</text>
</comment>
<keyword evidence="8" id="KW-0053">Apoptosis</keyword>
<protein>
    <recommendedName>
        <fullName evidence="4">RING-type E3 ubiquitin transferase</fullName>
        <ecNumber evidence="4">2.3.2.27</ecNumber>
    </recommendedName>
</protein>
<dbReference type="InterPro" id="IPR050784">
    <property type="entry name" value="IAP"/>
</dbReference>
<dbReference type="InterPro" id="IPR017907">
    <property type="entry name" value="Znf_RING_CS"/>
</dbReference>
<evidence type="ECO:0000256" key="2">
    <source>
        <dbReference type="ARBA" id="ARBA00004496"/>
    </source>
</evidence>
<evidence type="ECO:0000256" key="6">
    <source>
        <dbReference type="ARBA" id="ARBA00022679"/>
    </source>
</evidence>
<dbReference type="SMART" id="SM00238">
    <property type="entry name" value="BIR"/>
    <property type="match status" value="1"/>
</dbReference>
<dbReference type="FunCoup" id="A0A2Y9RV19">
    <property type="interactions" value="531"/>
</dbReference>
<dbReference type="InterPro" id="IPR011029">
    <property type="entry name" value="DEATH-like_dom_sf"/>
</dbReference>
<dbReference type="PROSITE" id="PS50143">
    <property type="entry name" value="BIR_REPEAT_2"/>
    <property type="match status" value="1"/>
</dbReference>
<evidence type="ECO:0000256" key="8">
    <source>
        <dbReference type="ARBA" id="ARBA00022703"/>
    </source>
</evidence>
<dbReference type="CTD" id="79444"/>
<dbReference type="FunFam" id="1.10.1170.10:FF:000003">
    <property type="entry name" value="E3 ubiquitin-protein ligase XIAP"/>
    <property type="match status" value="1"/>
</dbReference>
<keyword evidence="12" id="KW-0862">Zinc</keyword>
<dbReference type="SMART" id="SM00184">
    <property type="entry name" value="RING"/>
    <property type="match status" value="1"/>
</dbReference>
<dbReference type="GO" id="GO:0005737">
    <property type="term" value="C:cytoplasm"/>
    <property type="evidence" value="ECO:0007669"/>
    <property type="project" value="UniProtKB-SubCell"/>
</dbReference>
<evidence type="ECO:0000313" key="17">
    <source>
        <dbReference type="Proteomes" id="UP000248480"/>
    </source>
</evidence>
<dbReference type="GO" id="GO:0061630">
    <property type="term" value="F:ubiquitin protein ligase activity"/>
    <property type="evidence" value="ECO:0007669"/>
    <property type="project" value="UniProtKB-EC"/>
</dbReference>
<evidence type="ECO:0000256" key="1">
    <source>
        <dbReference type="ARBA" id="ARBA00000900"/>
    </source>
</evidence>
<dbReference type="Pfam" id="PF13920">
    <property type="entry name" value="zf-C3HC4_3"/>
    <property type="match status" value="1"/>
</dbReference>
<keyword evidence="9" id="KW-0479">Metal-binding</keyword>
<dbReference type="InterPro" id="IPR001841">
    <property type="entry name" value="Znf_RING"/>
</dbReference>
<organism evidence="17 18">
    <name type="scientific">Trichechus manatus latirostris</name>
    <name type="common">Florida manatee</name>
    <dbReference type="NCBI Taxonomy" id="127582"/>
    <lineage>
        <taxon>Eukaryota</taxon>
        <taxon>Metazoa</taxon>
        <taxon>Chordata</taxon>
        <taxon>Craniata</taxon>
        <taxon>Vertebrata</taxon>
        <taxon>Euteleostomi</taxon>
        <taxon>Mammalia</taxon>
        <taxon>Eutheria</taxon>
        <taxon>Afrotheria</taxon>
        <taxon>Sirenia</taxon>
        <taxon>Trichechidae</taxon>
        <taxon>Trichechus</taxon>
    </lineage>
</organism>
<feature type="domain" description="RING-type" evidence="16">
    <location>
        <begin position="301"/>
        <end position="334"/>
    </location>
</feature>
<reference evidence="18" key="1">
    <citation type="submission" date="2025-08" db="UniProtKB">
        <authorList>
            <consortium name="RefSeq"/>
        </authorList>
    </citation>
    <scope>IDENTIFICATION</scope>
</reference>
<evidence type="ECO:0000256" key="3">
    <source>
        <dbReference type="ARBA" id="ARBA00006672"/>
    </source>
</evidence>
<sequence length="347" mass="37987">MFPALCSCRIQRRTPKGLHLALSPEPGGLPAALAYSCALPPALPGNPGTGPRCKHRAVTLAPSKRQQRALAALPVLCVLPYLGPLVVRALVPALLSQLLAAEAGTVPKKGDSAGWESVEWQILGELRTLADEEEEEKEGVEATCRLGPDFSGMDSEELRLVSFHHDWPLSSSVHPAQLTEASFFHMSPQDKVRCFFCCGGLQSWERGDDPWTEHAKWFPRCEFLLQSKGTGFVRSVQDSYSYLLGSWDPLEESGDAVPTAPVHWGPDPPTLRRDSHLEGTEDSGVESIEEQVRRLRCERVCKVCLDRAVDVVCVPCDHPVCAECAPNLSLCPVCLAPVRSCIRTFLS</sequence>
<evidence type="ECO:0000256" key="7">
    <source>
        <dbReference type="ARBA" id="ARBA00022690"/>
    </source>
</evidence>
<keyword evidence="11" id="KW-0833">Ubl conjugation pathway</keyword>
<evidence type="ECO:0000256" key="9">
    <source>
        <dbReference type="ARBA" id="ARBA00022723"/>
    </source>
</evidence>
<dbReference type="GeneID" id="101359332"/>
<dbReference type="GO" id="GO:0043027">
    <property type="term" value="F:cysteine-type endopeptidase inhibitor activity involved in apoptotic process"/>
    <property type="evidence" value="ECO:0007669"/>
    <property type="project" value="TreeGrafter"/>
</dbReference>
<dbReference type="Gene3D" id="1.10.533.10">
    <property type="entry name" value="Death Domain, Fas"/>
    <property type="match status" value="1"/>
</dbReference>
<dbReference type="GO" id="GO:0051726">
    <property type="term" value="P:regulation of cell cycle"/>
    <property type="evidence" value="ECO:0007669"/>
    <property type="project" value="TreeGrafter"/>
</dbReference>
<keyword evidence="5" id="KW-0963">Cytoplasm</keyword>
<evidence type="ECO:0000256" key="13">
    <source>
        <dbReference type="ARBA" id="ARBA00022843"/>
    </source>
</evidence>
<evidence type="ECO:0000256" key="5">
    <source>
        <dbReference type="ARBA" id="ARBA00022490"/>
    </source>
</evidence>
<evidence type="ECO:0000256" key="11">
    <source>
        <dbReference type="ARBA" id="ARBA00022786"/>
    </source>
</evidence>
<feature type="region of interest" description="Disordered" evidence="15">
    <location>
        <begin position="257"/>
        <end position="283"/>
    </location>
</feature>
<feature type="compositionally biased region" description="Basic and acidic residues" evidence="15">
    <location>
        <begin position="270"/>
        <end position="279"/>
    </location>
</feature>
<keyword evidence="13" id="KW-0832">Ubl conjugation</keyword>
<dbReference type="PANTHER" id="PTHR10044">
    <property type="entry name" value="INHIBITOR OF APOPTOSIS"/>
    <property type="match status" value="1"/>
</dbReference>
<dbReference type="GO" id="GO:0008270">
    <property type="term" value="F:zinc ion binding"/>
    <property type="evidence" value="ECO:0007669"/>
    <property type="project" value="UniProtKB-KW"/>
</dbReference>
<dbReference type="SUPFAM" id="SSF57924">
    <property type="entry name" value="Inhibitor of apoptosis (IAP) repeat"/>
    <property type="match status" value="1"/>
</dbReference>
<evidence type="ECO:0000256" key="4">
    <source>
        <dbReference type="ARBA" id="ARBA00012483"/>
    </source>
</evidence>
<evidence type="ECO:0000256" key="14">
    <source>
        <dbReference type="PROSITE-ProRule" id="PRU00175"/>
    </source>
</evidence>
<dbReference type="EC" id="2.3.2.27" evidence="4"/>
<dbReference type="GO" id="GO:0006915">
    <property type="term" value="P:apoptotic process"/>
    <property type="evidence" value="ECO:0007669"/>
    <property type="project" value="UniProtKB-KW"/>
</dbReference>
<accession>A0A2Y9RV19</accession>
<dbReference type="InParanoid" id="A0A2Y9RV19"/>
<dbReference type="KEGG" id="tmu:101359332"/>
<dbReference type="RefSeq" id="XP_023598750.1">
    <property type="nucleotide sequence ID" value="XM_023742982.1"/>
</dbReference>
<evidence type="ECO:0000313" key="18">
    <source>
        <dbReference type="RefSeq" id="XP_023598750.1"/>
    </source>
</evidence>
<gene>
    <name evidence="18" type="primary">BIRC7</name>
</gene>
<comment type="subcellular location">
    <subcellularLocation>
        <location evidence="2">Cytoplasm</location>
    </subcellularLocation>
</comment>
<keyword evidence="10 14" id="KW-0863">Zinc-finger</keyword>
<dbReference type="GO" id="GO:0031398">
    <property type="term" value="P:positive regulation of protein ubiquitination"/>
    <property type="evidence" value="ECO:0007669"/>
    <property type="project" value="TreeGrafter"/>
</dbReference>
<dbReference type="Gene3D" id="1.10.1170.10">
    <property type="entry name" value="Inhibitor Of Apoptosis Protein (2mihbC-IAP-1), Chain A"/>
    <property type="match status" value="2"/>
</dbReference>
<dbReference type="Pfam" id="PF00653">
    <property type="entry name" value="BIR"/>
    <property type="match status" value="1"/>
</dbReference>
<dbReference type="Proteomes" id="UP000248480">
    <property type="component" value="Unplaced"/>
</dbReference>
<evidence type="ECO:0000256" key="15">
    <source>
        <dbReference type="SAM" id="MobiDB-lite"/>
    </source>
</evidence>
<dbReference type="GO" id="GO:0043066">
    <property type="term" value="P:negative regulation of apoptotic process"/>
    <property type="evidence" value="ECO:0007669"/>
    <property type="project" value="TreeGrafter"/>
</dbReference>
<dbReference type="PANTHER" id="PTHR10044:SF163">
    <property type="entry name" value="BACULOVIRAL IAP REPEAT-CONTAINING PROTEIN 7"/>
    <property type="match status" value="1"/>
</dbReference>
<dbReference type="AlphaFoldDB" id="A0A2Y9RV19"/>
<keyword evidence="7" id="KW-0646">Protease inhibitor</keyword>
<evidence type="ECO:0000256" key="10">
    <source>
        <dbReference type="ARBA" id="ARBA00022771"/>
    </source>
</evidence>
<dbReference type="CDD" id="cd00022">
    <property type="entry name" value="BIR"/>
    <property type="match status" value="1"/>
</dbReference>
<keyword evidence="17" id="KW-1185">Reference proteome</keyword>
<dbReference type="STRING" id="127582.A0A2Y9RV19"/>
<keyword evidence="6" id="KW-0808">Transferase</keyword>
<dbReference type="PROSITE" id="PS50089">
    <property type="entry name" value="ZF_RING_2"/>
    <property type="match status" value="1"/>
</dbReference>
<proteinExistence type="inferred from homology"/>
<comment type="catalytic activity">
    <reaction evidence="1">
        <text>S-ubiquitinyl-[E2 ubiquitin-conjugating enzyme]-L-cysteine + [acceptor protein]-L-lysine = [E2 ubiquitin-conjugating enzyme]-L-cysteine + N(6)-ubiquitinyl-[acceptor protein]-L-lysine.</text>
        <dbReference type="EC" id="2.3.2.27"/>
    </reaction>
</comment>
<dbReference type="GO" id="GO:0030414">
    <property type="term" value="F:peptidase inhibitor activity"/>
    <property type="evidence" value="ECO:0007669"/>
    <property type="project" value="UniProtKB-KW"/>
</dbReference>
<evidence type="ECO:0000259" key="16">
    <source>
        <dbReference type="PROSITE" id="PS50089"/>
    </source>
</evidence>
<name>A0A2Y9RV19_TRIMA</name>
<dbReference type="PROSITE" id="PS00518">
    <property type="entry name" value="ZF_RING_1"/>
    <property type="match status" value="1"/>
</dbReference>
<dbReference type="InterPro" id="IPR001370">
    <property type="entry name" value="BIR_rpt"/>
</dbReference>
<dbReference type="GO" id="GO:0005634">
    <property type="term" value="C:nucleus"/>
    <property type="evidence" value="ECO:0007669"/>
    <property type="project" value="TreeGrafter"/>
</dbReference>
<evidence type="ECO:0000256" key="12">
    <source>
        <dbReference type="ARBA" id="ARBA00022833"/>
    </source>
</evidence>